<evidence type="ECO:0000313" key="11">
    <source>
        <dbReference type="Proteomes" id="UP000006666"/>
    </source>
</evidence>
<feature type="transmembrane region" description="Helical" evidence="8">
    <location>
        <begin position="123"/>
        <end position="141"/>
    </location>
</feature>
<dbReference type="GO" id="GO:0005886">
    <property type="term" value="C:plasma membrane"/>
    <property type="evidence" value="ECO:0007669"/>
    <property type="project" value="UniProtKB-SubCell"/>
</dbReference>
<dbReference type="eggNOG" id="COG2814">
    <property type="taxonomic scope" value="Bacteria"/>
</dbReference>
<dbReference type="Pfam" id="PF07690">
    <property type="entry name" value="MFS_1"/>
    <property type="match status" value="1"/>
</dbReference>
<keyword evidence="5 8" id="KW-0812">Transmembrane</keyword>
<dbReference type="InterPro" id="IPR011701">
    <property type="entry name" value="MFS"/>
</dbReference>
<dbReference type="InterPro" id="IPR036259">
    <property type="entry name" value="MFS_trans_sf"/>
</dbReference>
<evidence type="ECO:0000313" key="10">
    <source>
        <dbReference type="EMBL" id="ACV07210.1"/>
    </source>
</evidence>
<feature type="transmembrane region" description="Helical" evidence="8">
    <location>
        <begin position="148"/>
        <end position="170"/>
    </location>
</feature>
<feature type="domain" description="Major facilitator superfamily (MFS) profile" evidence="9">
    <location>
        <begin position="24"/>
        <end position="407"/>
    </location>
</feature>
<evidence type="ECO:0000256" key="1">
    <source>
        <dbReference type="ARBA" id="ARBA00004651"/>
    </source>
</evidence>
<feature type="transmembrane region" description="Helical" evidence="8">
    <location>
        <begin position="296"/>
        <end position="313"/>
    </location>
</feature>
<keyword evidence="11" id="KW-1185">Reference proteome</keyword>
<feature type="transmembrane region" description="Helical" evidence="8">
    <location>
        <begin position="384"/>
        <end position="406"/>
    </location>
</feature>
<keyword evidence="7 8" id="KW-0472">Membrane</keyword>
<accession>C7NLW1</accession>
<evidence type="ECO:0000256" key="2">
    <source>
        <dbReference type="ARBA" id="ARBA00008335"/>
    </source>
</evidence>
<dbReference type="RefSeq" id="WP_015780143.1">
    <property type="nucleotide sequence ID" value="NC_013169.1"/>
</dbReference>
<dbReference type="EMBL" id="CP001686">
    <property type="protein sequence ID" value="ACV07210.1"/>
    <property type="molecule type" value="Genomic_DNA"/>
</dbReference>
<feature type="transmembrane region" description="Helical" evidence="8">
    <location>
        <begin position="359"/>
        <end position="378"/>
    </location>
</feature>
<gene>
    <name evidence="10" type="ordered locus">Ksed_22270</name>
</gene>
<keyword evidence="4" id="KW-1003">Cell membrane</keyword>
<dbReference type="CDD" id="cd17324">
    <property type="entry name" value="MFS_NepI_like"/>
    <property type="match status" value="1"/>
</dbReference>
<feature type="transmembrane region" description="Helical" evidence="8">
    <location>
        <begin position="261"/>
        <end position="284"/>
    </location>
</feature>
<feature type="transmembrane region" description="Helical" evidence="8">
    <location>
        <begin position="64"/>
        <end position="85"/>
    </location>
</feature>
<dbReference type="SUPFAM" id="SSF103473">
    <property type="entry name" value="MFS general substrate transporter"/>
    <property type="match status" value="1"/>
</dbReference>
<sequence length="410" mass="42384">MPVDHRPANRHPAAWEGHLSGTPAYRRIHLALLCAGLAAFAQLYSPQGVLPLLAVDVGVTASQASLTISAATTGLALSVLPWSWVADRVGRVVSMRIALVAATTLGLVVPWCPWFEVMLVLRVLEGAALGGVAALAVTYLTEEVSASVAAVAAGTYIAGTSIGGLAGRVVAAPVADLAGWRTGTFCVALMAAACTIAFFVLTPPARGFRPRQPSVWTIARTVVDHHRNPALVATFMQAFLLMGAFVAVYNYLTFRLELPPYSLPVGVASLVFLAYLAGTAASRIAGGLATRRGRRGVLLVSVGVMGAGALVTLHPSLVLVVVGLVVLTAGFFGVHGVASGWAGALPEHGRSQATSLYTFWYYAGSSLFGYLGGFAWTATGWPGVVLGVVGLTAVAGVWAVISLPGASLRS</sequence>
<reference evidence="10 11" key="1">
    <citation type="journal article" date="2009" name="Stand. Genomic Sci.">
        <title>Complete genome sequence of Kytococcus sedentarius type strain (541).</title>
        <authorList>
            <person name="Sims D."/>
            <person name="Brettin T."/>
            <person name="Detter J.C."/>
            <person name="Han C."/>
            <person name="Lapidus A."/>
            <person name="Copeland A."/>
            <person name="Glavina Del Rio T."/>
            <person name="Nolan M."/>
            <person name="Chen F."/>
            <person name="Lucas S."/>
            <person name="Tice H."/>
            <person name="Cheng J.F."/>
            <person name="Bruce D."/>
            <person name="Goodwin L."/>
            <person name="Pitluck S."/>
            <person name="Ovchinnikova G."/>
            <person name="Pati A."/>
            <person name="Ivanova N."/>
            <person name="Mavrommatis K."/>
            <person name="Chen A."/>
            <person name="Palaniappan K."/>
            <person name="D'haeseleer P."/>
            <person name="Chain P."/>
            <person name="Bristow J."/>
            <person name="Eisen J.A."/>
            <person name="Markowitz V."/>
            <person name="Hugenholtz P."/>
            <person name="Schneider S."/>
            <person name="Goker M."/>
            <person name="Pukall R."/>
            <person name="Kyrpides N.C."/>
            <person name="Klenk H.P."/>
        </authorList>
    </citation>
    <scope>NUCLEOTIDE SEQUENCE [LARGE SCALE GENOMIC DNA]</scope>
    <source>
        <strain evidence="11">ATCC 14392 / DSM 20547 / JCM 11482 / CCUG 33030 / NBRC 15357 / NCTC 11040 / CCM 314 / 541</strain>
    </source>
</reference>
<dbReference type="KEGG" id="kse:Ksed_22270"/>
<dbReference type="PANTHER" id="PTHR43271:SF1">
    <property type="entry name" value="INNER MEMBRANE TRANSPORT PROTEIN YNFM"/>
    <property type="match status" value="1"/>
</dbReference>
<evidence type="ECO:0000259" key="9">
    <source>
        <dbReference type="PROSITE" id="PS50850"/>
    </source>
</evidence>
<dbReference type="InterPro" id="IPR020846">
    <property type="entry name" value="MFS_dom"/>
</dbReference>
<comment type="subcellular location">
    <subcellularLocation>
        <location evidence="1">Cell membrane</location>
        <topology evidence="1">Multi-pass membrane protein</topology>
    </subcellularLocation>
</comment>
<dbReference type="GO" id="GO:0022857">
    <property type="term" value="F:transmembrane transporter activity"/>
    <property type="evidence" value="ECO:0007669"/>
    <property type="project" value="InterPro"/>
</dbReference>
<dbReference type="Gene3D" id="1.20.1250.20">
    <property type="entry name" value="MFS general substrate transporter like domains"/>
    <property type="match status" value="1"/>
</dbReference>
<organism evidence="10 11">
    <name type="scientific">Kytococcus sedentarius (strain ATCC 14392 / DSM 20547 / JCM 11482 / CCUG 33030 / NBRC 15357 / NCTC 11040 / CCM 314 / 541)</name>
    <name type="common">Micrococcus sedentarius</name>
    <dbReference type="NCBI Taxonomy" id="478801"/>
    <lineage>
        <taxon>Bacteria</taxon>
        <taxon>Bacillati</taxon>
        <taxon>Actinomycetota</taxon>
        <taxon>Actinomycetes</taxon>
        <taxon>Micrococcales</taxon>
        <taxon>Kytococcaceae</taxon>
        <taxon>Kytococcus</taxon>
    </lineage>
</organism>
<comment type="similarity">
    <text evidence="2">Belongs to the major facilitator superfamily.</text>
</comment>
<evidence type="ECO:0000256" key="5">
    <source>
        <dbReference type="ARBA" id="ARBA00022692"/>
    </source>
</evidence>
<proteinExistence type="inferred from homology"/>
<evidence type="ECO:0000256" key="6">
    <source>
        <dbReference type="ARBA" id="ARBA00022989"/>
    </source>
</evidence>
<dbReference type="AlphaFoldDB" id="C7NLW1"/>
<dbReference type="HOGENOM" id="CLU_001265_19_3_11"/>
<feature type="transmembrane region" description="Helical" evidence="8">
    <location>
        <begin position="97"/>
        <end position="117"/>
    </location>
</feature>
<feature type="transmembrane region" description="Helical" evidence="8">
    <location>
        <begin position="319"/>
        <end position="338"/>
    </location>
</feature>
<evidence type="ECO:0000256" key="3">
    <source>
        <dbReference type="ARBA" id="ARBA00022448"/>
    </source>
</evidence>
<dbReference type="PANTHER" id="PTHR43271">
    <property type="entry name" value="BLL2771 PROTEIN"/>
    <property type="match status" value="1"/>
</dbReference>
<evidence type="ECO:0000256" key="4">
    <source>
        <dbReference type="ARBA" id="ARBA00022475"/>
    </source>
</evidence>
<keyword evidence="3" id="KW-0813">Transport</keyword>
<protein>
    <submittedName>
        <fullName evidence="10">Arabinose efflux permease family protein</fullName>
    </submittedName>
</protein>
<keyword evidence="6 8" id="KW-1133">Transmembrane helix</keyword>
<feature type="transmembrane region" description="Helical" evidence="8">
    <location>
        <begin position="230"/>
        <end position="249"/>
    </location>
</feature>
<evidence type="ECO:0000256" key="7">
    <source>
        <dbReference type="ARBA" id="ARBA00023136"/>
    </source>
</evidence>
<evidence type="ECO:0000256" key="8">
    <source>
        <dbReference type="SAM" id="Phobius"/>
    </source>
</evidence>
<name>C7NLW1_KYTSD</name>
<dbReference type="Proteomes" id="UP000006666">
    <property type="component" value="Chromosome"/>
</dbReference>
<dbReference type="PROSITE" id="PS50850">
    <property type="entry name" value="MFS"/>
    <property type="match status" value="1"/>
</dbReference>
<feature type="transmembrane region" description="Helical" evidence="8">
    <location>
        <begin position="182"/>
        <end position="201"/>
    </location>
</feature>
<feature type="transmembrane region" description="Helical" evidence="8">
    <location>
        <begin position="28"/>
        <end position="44"/>
    </location>
</feature>